<evidence type="ECO:0000256" key="1">
    <source>
        <dbReference type="SAM" id="MobiDB-lite"/>
    </source>
</evidence>
<dbReference type="NCBIfam" id="TIGR04123">
    <property type="entry name" value="P_estr_lig_assc"/>
    <property type="match status" value="1"/>
</dbReference>
<accession>A0A4R2PQ11</accession>
<comment type="caution">
    <text evidence="3">The sequence shown here is derived from an EMBL/GenBank/DDBJ whole genome shotgun (WGS) entry which is preliminary data.</text>
</comment>
<organism evidence="3 4">
    <name type="scientific">Rhodothalassium salexigens DSM 2132</name>
    <dbReference type="NCBI Taxonomy" id="1188247"/>
    <lineage>
        <taxon>Bacteria</taxon>
        <taxon>Pseudomonadati</taxon>
        <taxon>Pseudomonadota</taxon>
        <taxon>Alphaproteobacteria</taxon>
        <taxon>Rhodothalassiales</taxon>
        <taxon>Rhodothalassiaceae</taxon>
        <taxon>Rhodothalassium</taxon>
    </lineage>
</organism>
<feature type="domain" description="Calcineurin-like phosphoesterase" evidence="2">
    <location>
        <begin position="59"/>
        <end position="144"/>
    </location>
</feature>
<feature type="region of interest" description="Disordered" evidence="1">
    <location>
        <begin position="1"/>
        <end position="33"/>
    </location>
</feature>
<dbReference type="InterPro" id="IPR026336">
    <property type="entry name" value="PdeM-like"/>
</dbReference>
<evidence type="ECO:0000259" key="2">
    <source>
        <dbReference type="Pfam" id="PF00149"/>
    </source>
</evidence>
<dbReference type="InterPro" id="IPR004843">
    <property type="entry name" value="Calcineurin-like_PHP"/>
</dbReference>
<dbReference type="InParanoid" id="A0A4R2PQ11"/>
<evidence type="ECO:0000313" key="4">
    <source>
        <dbReference type="Proteomes" id="UP000295399"/>
    </source>
</evidence>
<evidence type="ECO:0000313" key="3">
    <source>
        <dbReference type="EMBL" id="TCP37879.1"/>
    </source>
</evidence>
<dbReference type="OrthoDB" id="9795838at2"/>
<dbReference type="Gene3D" id="3.60.21.10">
    <property type="match status" value="1"/>
</dbReference>
<dbReference type="SUPFAM" id="SSF56300">
    <property type="entry name" value="Metallo-dependent phosphatases"/>
    <property type="match status" value="1"/>
</dbReference>
<dbReference type="GO" id="GO:0016787">
    <property type="term" value="F:hydrolase activity"/>
    <property type="evidence" value="ECO:0007669"/>
    <property type="project" value="InterPro"/>
</dbReference>
<name>A0A4R2PQ11_RHOSA</name>
<dbReference type="EMBL" id="SLXO01000002">
    <property type="protein sequence ID" value="TCP37879.1"/>
    <property type="molecule type" value="Genomic_DNA"/>
</dbReference>
<protein>
    <submittedName>
        <fullName evidence="3">Putative phosphoesterase</fullName>
    </submittedName>
</protein>
<keyword evidence="4" id="KW-1185">Reference proteome</keyword>
<sequence length="252" mass="26790">MWRDALSRPDATGPATSDDGARRRAGPPTPGGARAVDFAGERLLVWPAGVVTWPRESTLFVADLHLEKASWYASRGRPLPPYDSAETLARLGHCLAAHRPRRVVCLGDSFHDACAATRLGPAERALLDRLVADHDWHWVLGNHDPALPADLGGRAVQTLDLAPLVCRHAAEPGAVAELSGHYHPKVRLRTAGGTRAHRCALLTPGRHLILPAFGAFTGGLDVTDRAFAPLLSAHSMALALGRARVVATGLAG</sequence>
<dbReference type="AlphaFoldDB" id="A0A4R2PQ11"/>
<reference evidence="3 4" key="1">
    <citation type="submission" date="2019-03" db="EMBL/GenBank/DDBJ databases">
        <title>Genomic Encyclopedia of Type Strains, Phase IV (KMG-IV): sequencing the most valuable type-strain genomes for metagenomic binning, comparative biology and taxonomic classification.</title>
        <authorList>
            <person name="Goeker M."/>
        </authorList>
    </citation>
    <scope>NUCLEOTIDE SEQUENCE [LARGE SCALE GENOMIC DNA]</scope>
    <source>
        <strain evidence="3 4">DSM 2132</strain>
    </source>
</reference>
<dbReference type="InterPro" id="IPR029052">
    <property type="entry name" value="Metallo-depent_PP-like"/>
</dbReference>
<dbReference type="RefSeq" id="WP_132707535.1">
    <property type="nucleotide sequence ID" value="NZ_JACIGF010000002.1"/>
</dbReference>
<dbReference type="Pfam" id="PF00149">
    <property type="entry name" value="Metallophos"/>
    <property type="match status" value="1"/>
</dbReference>
<dbReference type="Proteomes" id="UP000295399">
    <property type="component" value="Unassembled WGS sequence"/>
</dbReference>
<gene>
    <name evidence="3" type="ORF">EV659_102287</name>
</gene>
<proteinExistence type="predicted"/>
<dbReference type="PANTHER" id="PTHR39323">
    <property type="entry name" value="BLR1149 PROTEIN"/>
    <property type="match status" value="1"/>
</dbReference>
<dbReference type="PANTHER" id="PTHR39323:SF1">
    <property type="entry name" value="BLR1149 PROTEIN"/>
    <property type="match status" value="1"/>
</dbReference>